<organism evidence="1 2">
    <name type="scientific">Candidatus Avoscillospira avicola</name>
    <dbReference type="NCBI Taxonomy" id="2840706"/>
    <lineage>
        <taxon>Bacteria</taxon>
        <taxon>Bacillati</taxon>
        <taxon>Bacillota</taxon>
        <taxon>Clostridia</taxon>
        <taxon>Eubacteriales</taxon>
        <taxon>Oscillospiraceae</taxon>
        <taxon>Oscillospiraceae incertae sedis</taxon>
        <taxon>Candidatus Avoscillospira</taxon>
    </lineage>
</organism>
<reference evidence="1" key="2">
    <citation type="journal article" date="2021" name="PeerJ">
        <title>Extensive microbial diversity within the chicken gut microbiome revealed by metagenomics and culture.</title>
        <authorList>
            <person name="Gilroy R."/>
            <person name="Ravi A."/>
            <person name="Getino M."/>
            <person name="Pursley I."/>
            <person name="Horton D.L."/>
            <person name="Alikhan N.F."/>
            <person name="Baker D."/>
            <person name="Gharbi K."/>
            <person name="Hall N."/>
            <person name="Watson M."/>
            <person name="Adriaenssens E.M."/>
            <person name="Foster-Nyarko E."/>
            <person name="Jarju S."/>
            <person name="Secka A."/>
            <person name="Antonio M."/>
            <person name="Oren A."/>
            <person name="Chaudhuri R.R."/>
            <person name="La Ragione R."/>
            <person name="Hildebrand F."/>
            <person name="Pallen M.J."/>
        </authorList>
    </citation>
    <scope>NUCLEOTIDE SEQUENCE</scope>
    <source>
        <strain evidence="1">ChiBcec15-4380</strain>
    </source>
</reference>
<comment type="caution">
    <text evidence="1">The sequence shown here is derived from an EMBL/GenBank/DDBJ whole genome shotgun (WGS) entry which is preliminary data.</text>
</comment>
<dbReference type="EMBL" id="DVHE01000022">
    <property type="protein sequence ID" value="HIR50264.1"/>
    <property type="molecule type" value="Genomic_DNA"/>
</dbReference>
<evidence type="ECO:0000313" key="1">
    <source>
        <dbReference type="EMBL" id="HIR50264.1"/>
    </source>
</evidence>
<dbReference type="Proteomes" id="UP000824239">
    <property type="component" value="Unassembled WGS sequence"/>
</dbReference>
<accession>A0A9D1DGM6</accession>
<gene>
    <name evidence="1" type="ORF">IAA53_03095</name>
</gene>
<reference evidence="1" key="1">
    <citation type="submission" date="2020-10" db="EMBL/GenBank/DDBJ databases">
        <authorList>
            <person name="Gilroy R."/>
        </authorList>
    </citation>
    <scope>NUCLEOTIDE SEQUENCE</scope>
    <source>
        <strain evidence="1">ChiBcec15-4380</strain>
    </source>
</reference>
<dbReference type="AlphaFoldDB" id="A0A9D1DGM6"/>
<sequence length="55" mass="6768">MDRYPFFRPDGWIKSELHDFNRAVSDEERRLMLLNFGYDEPHKEEAHRLFPDMPD</sequence>
<proteinExistence type="predicted"/>
<protein>
    <submittedName>
        <fullName evidence="1">Uncharacterized protein</fullName>
    </submittedName>
</protein>
<evidence type="ECO:0000313" key="2">
    <source>
        <dbReference type="Proteomes" id="UP000824239"/>
    </source>
</evidence>
<name>A0A9D1DGM6_9FIRM</name>